<dbReference type="PANTHER" id="PTHR24404">
    <property type="entry name" value="ZINC FINGER PROTEIN"/>
    <property type="match status" value="1"/>
</dbReference>
<evidence type="ECO:0000256" key="1">
    <source>
        <dbReference type="ARBA" id="ARBA00004123"/>
    </source>
</evidence>
<evidence type="ECO:0000256" key="4">
    <source>
        <dbReference type="ARBA" id="ARBA00022771"/>
    </source>
</evidence>
<sequence>MEEINRIRKWECSKRFKTNAHLRRHVVVHDLDGQIKCEYLRAQATSLSTGCYICTPEDPTKLDRIGFQKTSIRLHYREQYSISDLIGLIRSEFDRLGLVSSVSESLECLELLAPRISQLVAVEENLGLELWKKCLPGRFEGLAVTWGSSSICGKTLTTLSLPGHLSNVHGNQENLPCDICHKEFRSLPYLRQHIKTAHCATPRLRIPCRFEACGKSFMTKASLRTHFKTEHEANSVRFACPICGKKFKLQGALTQHLGTHTTEKPFKCGTCGRSFVTMSVLRLHHQAIHLDNSARIRFTCPECPWTFLSKSGIHCHTKYYHSTLKQYSCPSCQFKTQYKINMSTHFKRMHDPASRRLFECYFCGRKLISRAGLDRHINTHTTEREQVRCTFPGFGSTFSSKYSVNGHWKMEHAENPVRFGCTLCTKEFKNRGNLNKHIATHTKEKTNKCATCGWSFLDISALVRHRWTHQQDSTGQPVFPCQECPRTYLDKNSLTFHVKSYHSSAATIHSCKFCDYTTNYKSHLNRHMKRKNNFKG</sequence>
<feature type="domain" description="C2H2-type" evidence="9">
    <location>
        <begin position="266"/>
        <end position="294"/>
    </location>
</feature>
<feature type="domain" description="C2H2-type" evidence="9">
    <location>
        <begin position="419"/>
        <end position="446"/>
    </location>
</feature>
<dbReference type="GO" id="GO:0003700">
    <property type="term" value="F:DNA-binding transcription factor activity"/>
    <property type="evidence" value="ECO:0007669"/>
    <property type="project" value="TreeGrafter"/>
</dbReference>
<dbReference type="InterPro" id="IPR013087">
    <property type="entry name" value="Znf_C2H2_type"/>
</dbReference>
<dbReference type="FunFam" id="3.30.160.60:FF:000145">
    <property type="entry name" value="Zinc finger protein 574"/>
    <property type="match status" value="1"/>
</dbReference>
<dbReference type="GO" id="GO:0006357">
    <property type="term" value="P:regulation of transcription by RNA polymerase II"/>
    <property type="evidence" value="ECO:0007669"/>
    <property type="project" value="TreeGrafter"/>
</dbReference>
<dbReference type="EMBL" id="LNIX01000016">
    <property type="protein sequence ID" value="OXA46161.1"/>
    <property type="molecule type" value="Genomic_DNA"/>
</dbReference>
<keyword evidence="5" id="KW-0862">Zinc</keyword>
<keyword evidence="2" id="KW-0479">Metal-binding</keyword>
<evidence type="ECO:0000256" key="7">
    <source>
        <dbReference type="ARBA" id="ARBA00023242"/>
    </source>
</evidence>
<evidence type="ECO:0000256" key="5">
    <source>
        <dbReference type="ARBA" id="ARBA00022833"/>
    </source>
</evidence>
<feature type="domain" description="C2H2-type" evidence="9">
    <location>
        <begin position="238"/>
        <end position="265"/>
    </location>
</feature>
<dbReference type="Pfam" id="PF00096">
    <property type="entry name" value="zf-C2H2"/>
    <property type="match status" value="4"/>
</dbReference>
<feature type="domain" description="C2H2-type" evidence="9">
    <location>
        <begin position="298"/>
        <end position="326"/>
    </location>
</feature>
<comment type="subcellular location">
    <subcellularLocation>
        <location evidence="1">Nucleus</location>
    </subcellularLocation>
</comment>
<evidence type="ECO:0000256" key="3">
    <source>
        <dbReference type="ARBA" id="ARBA00022737"/>
    </source>
</evidence>
<dbReference type="GO" id="GO:0005634">
    <property type="term" value="C:nucleus"/>
    <property type="evidence" value="ECO:0007669"/>
    <property type="project" value="UniProtKB-SubCell"/>
</dbReference>
<dbReference type="Gene3D" id="3.30.160.60">
    <property type="entry name" value="Classic Zinc Finger"/>
    <property type="match status" value="9"/>
</dbReference>
<dbReference type="OrthoDB" id="6077919at2759"/>
<proteinExistence type="predicted"/>
<keyword evidence="7" id="KW-0539">Nucleus</keyword>
<feature type="domain" description="C2H2-type" evidence="9">
    <location>
        <begin position="447"/>
        <end position="474"/>
    </location>
</feature>
<dbReference type="PROSITE" id="PS00028">
    <property type="entry name" value="ZINC_FINGER_C2H2_1"/>
    <property type="match status" value="9"/>
</dbReference>
<keyword evidence="3" id="KW-0677">Repeat</keyword>
<evidence type="ECO:0000313" key="11">
    <source>
        <dbReference type="Proteomes" id="UP000198287"/>
    </source>
</evidence>
<accession>A0A226DNH3</accession>
<keyword evidence="6" id="KW-0238">DNA-binding</keyword>
<gene>
    <name evidence="10" type="ORF">Fcan01_18957</name>
</gene>
<feature type="domain" description="C2H2-type" evidence="9">
    <location>
        <begin position="175"/>
        <end position="203"/>
    </location>
</feature>
<dbReference type="SUPFAM" id="SSF57667">
    <property type="entry name" value="beta-beta-alpha zinc fingers"/>
    <property type="match status" value="5"/>
</dbReference>
<evidence type="ECO:0000256" key="8">
    <source>
        <dbReference type="PROSITE-ProRule" id="PRU00042"/>
    </source>
</evidence>
<keyword evidence="4 8" id="KW-0863">Zinc-finger</keyword>
<dbReference type="FunFam" id="3.30.160.60:FF:000446">
    <property type="entry name" value="Zinc finger protein"/>
    <property type="match status" value="1"/>
</dbReference>
<dbReference type="OMA" id="NTHTTER"/>
<evidence type="ECO:0000259" key="9">
    <source>
        <dbReference type="PROSITE" id="PS50157"/>
    </source>
</evidence>
<dbReference type="InterPro" id="IPR036236">
    <property type="entry name" value="Znf_C2H2_sf"/>
</dbReference>
<dbReference type="SMART" id="SM00355">
    <property type="entry name" value="ZnF_C2H2"/>
    <property type="match status" value="13"/>
</dbReference>
<dbReference type="AlphaFoldDB" id="A0A226DNH3"/>
<evidence type="ECO:0000256" key="2">
    <source>
        <dbReference type="ARBA" id="ARBA00022723"/>
    </source>
</evidence>
<feature type="domain" description="C2H2-type" evidence="9">
    <location>
        <begin position="479"/>
        <end position="507"/>
    </location>
</feature>
<name>A0A226DNH3_FOLCA</name>
<organism evidence="10 11">
    <name type="scientific">Folsomia candida</name>
    <name type="common">Springtail</name>
    <dbReference type="NCBI Taxonomy" id="158441"/>
    <lineage>
        <taxon>Eukaryota</taxon>
        <taxon>Metazoa</taxon>
        <taxon>Ecdysozoa</taxon>
        <taxon>Arthropoda</taxon>
        <taxon>Hexapoda</taxon>
        <taxon>Collembola</taxon>
        <taxon>Entomobryomorpha</taxon>
        <taxon>Isotomoidea</taxon>
        <taxon>Isotomidae</taxon>
        <taxon>Proisotominae</taxon>
        <taxon>Folsomia</taxon>
    </lineage>
</organism>
<dbReference type="GO" id="GO:0008270">
    <property type="term" value="F:zinc ion binding"/>
    <property type="evidence" value="ECO:0007669"/>
    <property type="project" value="UniProtKB-KW"/>
</dbReference>
<dbReference type="GO" id="GO:0000978">
    <property type="term" value="F:RNA polymerase II cis-regulatory region sequence-specific DNA binding"/>
    <property type="evidence" value="ECO:0007669"/>
    <property type="project" value="TreeGrafter"/>
</dbReference>
<dbReference type="InterPro" id="IPR050589">
    <property type="entry name" value="Ikaros_C2H2-ZF"/>
</dbReference>
<protein>
    <submittedName>
        <fullName evidence="10">Zinc finger protein 62</fullName>
    </submittedName>
</protein>
<dbReference type="PANTHER" id="PTHR24404:SF114">
    <property type="entry name" value="KLUMPFUSS, ISOFORM B-RELATED"/>
    <property type="match status" value="1"/>
</dbReference>
<feature type="domain" description="C2H2-type" evidence="9">
    <location>
        <begin position="206"/>
        <end position="236"/>
    </location>
</feature>
<feature type="domain" description="C2H2-type" evidence="9">
    <location>
        <begin position="358"/>
        <end position="385"/>
    </location>
</feature>
<dbReference type="PROSITE" id="PS50157">
    <property type="entry name" value="ZINC_FINGER_C2H2_2"/>
    <property type="match status" value="9"/>
</dbReference>
<comment type="caution">
    <text evidence="10">The sequence shown here is derived from an EMBL/GenBank/DDBJ whole genome shotgun (WGS) entry which is preliminary data.</text>
</comment>
<keyword evidence="11" id="KW-1185">Reference proteome</keyword>
<evidence type="ECO:0000256" key="6">
    <source>
        <dbReference type="ARBA" id="ARBA00023125"/>
    </source>
</evidence>
<evidence type="ECO:0000313" key="10">
    <source>
        <dbReference type="EMBL" id="OXA46161.1"/>
    </source>
</evidence>
<reference evidence="10 11" key="1">
    <citation type="submission" date="2015-12" db="EMBL/GenBank/DDBJ databases">
        <title>The genome of Folsomia candida.</title>
        <authorList>
            <person name="Faddeeva A."/>
            <person name="Derks M.F."/>
            <person name="Anvar Y."/>
            <person name="Smit S."/>
            <person name="Van Straalen N."/>
            <person name="Roelofs D."/>
        </authorList>
    </citation>
    <scope>NUCLEOTIDE SEQUENCE [LARGE SCALE GENOMIC DNA]</scope>
    <source>
        <strain evidence="10 11">VU population</strain>
        <tissue evidence="10">Whole body</tissue>
    </source>
</reference>
<dbReference type="Proteomes" id="UP000198287">
    <property type="component" value="Unassembled WGS sequence"/>
</dbReference>